<dbReference type="Proteomes" id="UP001515100">
    <property type="component" value="Unassembled WGS sequence"/>
</dbReference>
<feature type="region of interest" description="Disordered" evidence="1">
    <location>
        <begin position="1"/>
        <end position="24"/>
    </location>
</feature>
<sequence>MNAVRDYPHLGFDPVGSDERTSDEISRDLRATVNRLAEVDDVLRGSGQQDWQGRTADAFRASVDEELRPRVHDAHLSFATASRAFDGFAAQLPGWRRQADALEVEAEAATKRVEAATTKLDGLTKPEDDADSAAKSSYDDDLAAAKTSMSSSRAELADILRRANALRTDVEEVARGVARAFSTAMDLAPDEPGLWGKAKDLASDVGDRLSEAFDWFMENVAPVLQKLAKIVGAVATILSIVCFVVGFVFPPAAALGATLATVAKVASLVDIGIQALRVVHGEPGALQGLVLQGASMAAGFGLARAIGPVAMEAPQILRNGLLMPQMAGVSGSMGSMVATQAIKINPDFFSSLTYWGLTSFKDLSGSFDTIREETR</sequence>
<reference evidence="4" key="1">
    <citation type="submission" date="2019-09" db="EMBL/GenBank/DDBJ databases">
        <authorList>
            <person name="Li J."/>
        </authorList>
    </citation>
    <scope>NUCLEOTIDE SEQUENCE [LARGE SCALE GENOMIC DNA]</scope>
    <source>
        <strain evidence="4">NRBC 14897</strain>
    </source>
</reference>
<evidence type="ECO:0000259" key="3">
    <source>
        <dbReference type="Pfam" id="PF21725"/>
    </source>
</evidence>
<dbReference type="AlphaFoldDB" id="A0A641AH49"/>
<keyword evidence="5" id="KW-1185">Reference proteome</keyword>
<organism evidence="4 5">
    <name type="scientific">Aeromicrobium fastidiosum</name>
    <dbReference type="NCBI Taxonomy" id="52699"/>
    <lineage>
        <taxon>Bacteria</taxon>
        <taxon>Bacillati</taxon>
        <taxon>Actinomycetota</taxon>
        <taxon>Actinomycetes</taxon>
        <taxon>Propionibacteriales</taxon>
        <taxon>Nocardioidaceae</taxon>
        <taxon>Aeromicrobium</taxon>
    </lineage>
</organism>
<keyword evidence="2" id="KW-0472">Membrane</keyword>
<comment type="caution">
    <text evidence="4">The sequence shown here is derived from an EMBL/GenBank/DDBJ whole genome shotgun (WGS) entry which is preliminary data.</text>
</comment>
<protein>
    <recommendedName>
        <fullName evidence="3">Putative T7SS secretion signal domain-containing protein</fullName>
    </recommendedName>
</protein>
<feature type="transmembrane region" description="Helical" evidence="2">
    <location>
        <begin position="227"/>
        <end position="249"/>
    </location>
</feature>
<proteinExistence type="predicted"/>
<dbReference type="Pfam" id="PF21725">
    <property type="entry name" value="T7SS_signal"/>
    <property type="match status" value="1"/>
</dbReference>
<keyword evidence="2" id="KW-0812">Transmembrane</keyword>
<dbReference type="OrthoDB" id="3831541at2"/>
<evidence type="ECO:0000256" key="2">
    <source>
        <dbReference type="SAM" id="Phobius"/>
    </source>
</evidence>
<gene>
    <name evidence="4" type="ORF">ESP62_019270</name>
</gene>
<name>A0A641AH49_9ACTN</name>
<evidence type="ECO:0000256" key="1">
    <source>
        <dbReference type="SAM" id="MobiDB-lite"/>
    </source>
</evidence>
<feature type="domain" description="Putative T7SS secretion signal" evidence="3">
    <location>
        <begin position="25"/>
        <end position="192"/>
    </location>
</feature>
<dbReference type="EMBL" id="SDPP02000008">
    <property type="protein sequence ID" value="KAA1372230.1"/>
    <property type="molecule type" value="Genomic_DNA"/>
</dbReference>
<accession>A0A641AH49</accession>
<keyword evidence="2" id="KW-1133">Transmembrane helix</keyword>
<dbReference type="RefSeq" id="WP_129185954.1">
    <property type="nucleotide sequence ID" value="NZ_JAGIOG010000001.1"/>
</dbReference>
<evidence type="ECO:0000313" key="5">
    <source>
        <dbReference type="Proteomes" id="UP001515100"/>
    </source>
</evidence>
<dbReference type="InterPro" id="IPR049082">
    <property type="entry name" value="T7SS_signal"/>
</dbReference>
<evidence type="ECO:0000313" key="4">
    <source>
        <dbReference type="EMBL" id="KAA1372230.1"/>
    </source>
</evidence>